<name>A0A1L9BJQ8_9BACT</name>
<evidence type="ECO:0000256" key="1">
    <source>
        <dbReference type="SAM" id="MobiDB-lite"/>
    </source>
</evidence>
<sequence>MPGGAVLAAGGSVVLVCLTVKAALDGRPTPLDIADTFYGTHFGDLQGWVQGCYAPKATGHPGRAASTLAVKPTSEAHAPPAPGPAAGVDKDRVRENRGRVYATYTKFNVKTGRYYAGRTSMVIDLRKPLRPQAVAAVNARDLNHHIDENDEPIGPAFQEALLDKFDVGTAVDYADRYSDVAYWRIRGREQQLMDSFGGAQSDTREPYRTENLQRGVAKDNPLGRLFHDAAAKQWGQLYPYTGD</sequence>
<evidence type="ECO:0000313" key="2">
    <source>
        <dbReference type="EMBL" id="OJH42436.1"/>
    </source>
</evidence>
<keyword evidence="3" id="KW-1185">Reference proteome</keyword>
<dbReference type="Proteomes" id="UP000182229">
    <property type="component" value="Unassembled WGS sequence"/>
</dbReference>
<feature type="region of interest" description="Disordered" evidence="1">
    <location>
        <begin position="70"/>
        <end position="92"/>
    </location>
</feature>
<dbReference type="EMBL" id="MPIN01000001">
    <property type="protein sequence ID" value="OJH42436.1"/>
    <property type="molecule type" value="Genomic_DNA"/>
</dbReference>
<accession>A0A1L9BJQ8</accession>
<dbReference type="OrthoDB" id="5500772at2"/>
<comment type="caution">
    <text evidence="2">The sequence shown here is derived from an EMBL/GenBank/DDBJ whole genome shotgun (WGS) entry which is preliminary data.</text>
</comment>
<dbReference type="AlphaFoldDB" id="A0A1L9BJQ8"/>
<gene>
    <name evidence="2" type="ORF">BON30_04370</name>
</gene>
<proteinExistence type="predicted"/>
<organism evidence="2 3">
    <name type="scientific">Cystobacter ferrugineus</name>
    <dbReference type="NCBI Taxonomy" id="83449"/>
    <lineage>
        <taxon>Bacteria</taxon>
        <taxon>Pseudomonadati</taxon>
        <taxon>Myxococcota</taxon>
        <taxon>Myxococcia</taxon>
        <taxon>Myxococcales</taxon>
        <taxon>Cystobacterineae</taxon>
        <taxon>Archangiaceae</taxon>
        <taxon>Cystobacter</taxon>
    </lineage>
</organism>
<reference evidence="2 3" key="2">
    <citation type="submission" date="2016-12" db="EMBL/GenBank/DDBJ databases">
        <title>Draft Genome Sequence of Cystobacter ferrugineus Strain Cbfe23.</title>
        <authorList>
            <person name="Akbar S."/>
            <person name="Dowd S.E."/>
            <person name="Stevens D.C."/>
        </authorList>
    </citation>
    <scope>NUCLEOTIDE SEQUENCE [LARGE SCALE GENOMIC DNA]</scope>
    <source>
        <strain evidence="2 3">Cbfe23</strain>
    </source>
</reference>
<evidence type="ECO:0000313" key="3">
    <source>
        <dbReference type="Proteomes" id="UP000182229"/>
    </source>
</evidence>
<protein>
    <submittedName>
        <fullName evidence="2">Uncharacterized protein</fullName>
    </submittedName>
</protein>
<dbReference type="STRING" id="83449.BON30_04370"/>
<dbReference type="RefSeq" id="WP_071896530.1">
    <property type="nucleotide sequence ID" value="NZ_MPIN01000001.1"/>
</dbReference>
<reference evidence="3" key="1">
    <citation type="submission" date="2016-11" db="EMBL/GenBank/DDBJ databases">
        <authorList>
            <person name="Shukria A."/>
            <person name="Stevens D.C."/>
        </authorList>
    </citation>
    <scope>NUCLEOTIDE SEQUENCE [LARGE SCALE GENOMIC DNA]</scope>
    <source>
        <strain evidence="3">Cbfe23</strain>
    </source>
</reference>